<feature type="transmembrane region" description="Helical" evidence="12">
    <location>
        <begin position="172"/>
        <end position="189"/>
    </location>
</feature>
<evidence type="ECO:0000256" key="5">
    <source>
        <dbReference type="ARBA" id="ARBA00022692"/>
    </source>
</evidence>
<dbReference type="GO" id="GO:0015421">
    <property type="term" value="F:ABC-type oligopeptide transporter activity"/>
    <property type="evidence" value="ECO:0007669"/>
    <property type="project" value="TreeGrafter"/>
</dbReference>
<evidence type="ECO:0000256" key="11">
    <source>
        <dbReference type="SAM" id="MobiDB-lite"/>
    </source>
</evidence>
<evidence type="ECO:0000313" key="15">
    <source>
        <dbReference type="EMBL" id="NMM94575.1"/>
    </source>
</evidence>
<dbReference type="GO" id="GO:0005524">
    <property type="term" value="F:ATP binding"/>
    <property type="evidence" value="ECO:0007669"/>
    <property type="project" value="UniProtKB-KW"/>
</dbReference>
<evidence type="ECO:0000259" key="13">
    <source>
        <dbReference type="PROSITE" id="PS50893"/>
    </source>
</evidence>
<dbReference type="GO" id="GO:0005886">
    <property type="term" value="C:plasma membrane"/>
    <property type="evidence" value="ECO:0007669"/>
    <property type="project" value="UniProtKB-SubCell"/>
</dbReference>
<dbReference type="RefSeq" id="WP_335341424.1">
    <property type="nucleotide sequence ID" value="NZ_JAAIII010000005.1"/>
</dbReference>
<dbReference type="PANTHER" id="PTHR43394">
    <property type="entry name" value="ATP-DEPENDENT PERMEASE MDL1, MITOCHONDRIAL"/>
    <property type="match status" value="1"/>
</dbReference>
<feature type="transmembrane region" description="Helical" evidence="12">
    <location>
        <begin position="254"/>
        <end position="278"/>
    </location>
</feature>
<name>A0A7Y0HRY3_9BIFI</name>
<gene>
    <name evidence="15" type="ORF">G1C95_1762</name>
</gene>
<dbReference type="PANTHER" id="PTHR43394:SF1">
    <property type="entry name" value="ATP-BINDING CASSETTE SUB-FAMILY B MEMBER 10, MITOCHONDRIAL"/>
    <property type="match status" value="1"/>
</dbReference>
<evidence type="ECO:0000256" key="9">
    <source>
        <dbReference type="ARBA" id="ARBA00023136"/>
    </source>
</evidence>
<dbReference type="InterPro" id="IPR036640">
    <property type="entry name" value="ABC1_TM_sf"/>
</dbReference>
<dbReference type="InterPro" id="IPR011527">
    <property type="entry name" value="ABC1_TM_dom"/>
</dbReference>
<keyword evidence="5 12" id="KW-0812">Transmembrane</keyword>
<protein>
    <submittedName>
        <fullName evidence="15">Multidrug ABC transporter ATP-binding protein</fullName>
    </submittedName>
</protein>
<comment type="caution">
    <text evidence="15">The sequence shown here is derived from an EMBL/GenBank/DDBJ whole genome shotgun (WGS) entry which is preliminary data.</text>
</comment>
<keyword evidence="8 12" id="KW-1133">Transmembrane helix</keyword>
<feature type="transmembrane region" description="Helical" evidence="12">
    <location>
        <begin position="149"/>
        <end position="166"/>
    </location>
</feature>
<evidence type="ECO:0000256" key="7">
    <source>
        <dbReference type="ARBA" id="ARBA00022840"/>
    </source>
</evidence>
<evidence type="ECO:0000256" key="1">
    <source>
        <dbReference type="ARBA" id="ARBA00004429"/>
    </source>
</evidence>
<dbReference type="InterPro" id="IPR027417">
    <property type="entry name" value="P-loop_NTPase"/>
</dbReference>
<proteinExistence type="inferred from homology"/>
<dbReference type="Proteomes" id="UP000532194">
    <property type="component" value="Unassembled WGS sequence"/>
</dbReference>
<dbReference type="InterPro" id="IPR003593">
    <property type="entry name" value="AAA+_ATPase"/>
</dbReference>
<evidence type="ECO:0000313" key="16">
    <source>
        <dbReference type="Proteomes" id="UP000532194"/>
    </source>
</evidence>
<dbReference type="SMART" id="SM00382">
    <property type="entry name" value="AAA"/>
    <property type="match status" value="1"/>
</dbReference>
<dbReference type="InterPro" id="IPR003439">
    <property type="entry name" value="ABC_transporter-like_ATP-bd"/>
</dbReference>
<feature type="domain" description="ABC transporter" evidence="13">
    <location>
        <begin position="444"/>
        <end position="680"/>
    </location>
</feature>
<keyword evidence="6" id="KW-0547">Nucleotide-binding</keyword>
<evidence type="ECO:0000256" key="6">
    <source>
        <dbReference type="ARBA" id="ARBA00022741"/>
    </source>
</evidence>
<dbReference type="Pfam" id="PF00664">
    <property type="entry name" value="ABC_membrane"/>
    <property type="match status" value="1"/>
</dbReference>
<evidence type="ECO:0000256" key="10">
    <source>
        <dbReference type="ARBA" id="ARBA00023455"/>
    </source>
</evidence>
<reference evidence="15 16" key="1">
    <citation type="submission" date="2020-02" db="EMBL/GenBank/DDBJ databases">
        <title>Characterization of phylogenetic diversity of novel bifidobacterial species isolated in Czech ZOOs.</title>
        <authorList>
            <person name="Lugli G.A."/>
            <person name="Vera N.B."/>
            <person name="Ventura M."/>
        </authorList>
    </citation>
    <scope>NUCLEOTIDE SEQUENCE [LARGE SCALE GENOMIC DNA]</scope>
    <source>
        <strain evidence="15 16">DSM 109957</strain>
    </source>
</reference>
<dbReference type="GO" id="GO:0016887">
    <property type="term" value="F:ATP hydrolysis activity"/>
    <property type="evidence" value="ECO:0007669"/>
    <property type="project" value="InterPro"/>
</dbReference>
<dbReference type="Gene3D" id="1.20.1560.10">
    <property type="entry name" value="ABC transporter type 1, transmembrane domain"/>
    <property type="match status" value="2"/>
</dbReference>
<dbReference type="Pfam" id="PF00005">
    <property type="entry name" value="ABC_tran"/>
    <property type="match status" value="1"/>
</dbReference>
<dbReference type="InterPro" id="IPR039421">
    <property type="entry name" value="Type_1_exporter"/>
</dbReference>
<evidence type="ECO:0000259" key="14">
    <source>
        <dbReference type="PROSITE" id="PS50929"/>
    </source>
</evidence>
<keyword evidence="2" id="KW-0813">Transport</keyword>
<accession>A0A7Y0HRY3</accession>
<feature type="transmembrane region" description="Helical" evidence="12">
    <location>
        <begin position="31"/>
        <end position="55"/>
    </location>
</feature>
<feature type="region of interest" description="Disordered" evidence="11">
    <location>
        <begin position="686"/>
        <end position="705"/>
    </location>
</feature>
<keyword evidence="4" id="KW-0997">Cell inner membrane</keyword>
<evidence type="ECO:0000256" key="2">
    <source>
        <dbReference type="ARBA" id="ARBA00022448"/>
    </source>
</evidence>
<evidence type="ECO:0000256" key="4">
    <source>
        <dbReference type="ARBA" id="ARBA00022519"/>
    </source>
</evidence>
<keyword evidence="7 15" id="KW-0067">ATP-binding</keyword>
<evidence type="ECO:0000256" key="12">
    <source>
        <dbReference type="SAM" id="Phobius"/>
    </source>
</evidence>
<dbReference type="PROSITE" id="PS50929">
    <property type="entry name" value="ABC_TM1F"/>
    <property type="match status" value="1"/>
</dbReference>
<dbReference type="Gene3D" id="3.40.50.300">
    <property type="entry name" value="P-loop containing nucleotide triphosphate hydrolases"/>
    <property type="match status" value="1"/>
</dbReference>
<comment type="similarity">
    <text evidence="10">Belongs to the ABC transporter superfamily. Siderophore-Fe(3+) uptake transporter (SIUT) (TC 3.A.1.21) family.</text>
</comment>
<dbReference type="CDD" id="cd18542">
    <property type="entry name" value="ABC_6TM_YknU_like"/>
    <property type="match status" value="1"/>
</dbReference>
<dbReference type="AlphaFoldDB" id="A0A7Y0HRY3"/>
<feature type="transmembrane region" description="Helical" evidence="12">
    <location>
        <begin position="67"/>
        <end position="84"/>
    </location>
</feature>
<dbReference type="EMBL" id="JAAIII010000005">
    <property type="protein sequence ID" value="NMM94575.1"/>
    <property type="molecule type" value="Genomic_DNA"/>
</dbReference>
<comment type="subcellular location">
    <subcellularLocation>
        <location evidence="1">Cell inner membrane</location>
        <topology evidence="1">Multi-pass membrane protein</topology>
    </subcellularLocation>
</comment>
<sequence>MYVDPKRSAEKSIGNIRWVVPYCTPSWAKAVVALLLFIIDKILVMLLPIMAGMIVDQVIEAGMTERLAPLAWGMVGVTLVRTAARYGYQVLMERFGLDALVRIVCDEYEKLHTLDFTYFNHVRNGDIMNRMTADADGIRNFVGWTDYQMLDCICLFFGSLVVMFGIDWRLTLALAVVSPFIFVVARAMSKRARPLFFGIRQSLAGLNAMVEENIEGNRVVKAFAREPYETQKFDEHNQDFMQANMKQARNTRRFMPWLDGLSYSLQLITLVFGGLLVIDGQMTLGTLVSFNSFLWMLDGPTRQFGWLLNEYQRFNASCVKVRRLLAATSRLDLDAKDALRVDKETVAQQQNSAASGEAVQQTNATVAAPVETVKPVSTAASKLTKLANLAKPSTAATAAAAVPGPDEGDSMADAGAIDLSTAERIKPAKPVKRELANRHMAGEVVFDHVGFTFPDDPDTPILDDVSFKAPAGSSVGILGETGSGKSTMVSLIARFYDPTHGKVLIDGVDAREWPLDTLRKQVCVVMQDTFLFSDTIRENIAFGASQNDDCYIRQMARIAGADEFITAMPDGYDTVVGERGVGLSGGQKQRLSLARALADNPSILIMDDTTSAVDMETEAAIQRHLKELDGTRTIFTIAHRISSVKDADQILVIDHGRIVERGTHDELVAAHGRYWEIYRKQLGAQTADTGYDNRSDRDEQTGKED</sequence>
<dbReference type="PROSITE" id="PS00211">
    <property type="entry name" value="ABC_TRANSPORTER_1"/>
    <property type="match status" value="1"/>
</dbReference>
<keyword evidence="3" id="KW-1003">Cell membrane</keyword>
<evidence type="ECO:0000256" key="3">
    <source>
        <dbReference type="ARBA" id="ARBA00022475"/>
    </source>
</evidence>
<organism evidence="15 16">
    <name type="scientific">Bifidobacterium oedipodis</name>
    <dbReference type="NCBI Taxonomy" id="2675322"/>
    <lineage>
        <taxon>Bacteria</taxon>
        <taxon>Bacillati</taxon>
        <taxon>Actinomycetota</taxon>
        <taxon>Actinomycetes</taxon>
        <taxon>Bifidobacteriales</taxon>
        <taxon>Bifidobacteriaceae</taxon>
        <taxon>Bifidobacterium</taxon>
    </lineage>
</organism>
<evidence type="ECO:0000256" key="8">
    <source>
        <dbReference type="ARBA" id="ARBA00022989"/>
    </source>
</evidence>
<keyword evidence="16" id="KW-1185">Reference proteome</keyword>
<feature type="domain" description="ABC transmembrane type-1" evidence="14">
    <location>
        <begin position="31"/>
        <end position="313"/>
    </location>
</feature>
<dbReference type="InterPro" id="IPR017871">
    <property type="entry name" value="ABC_transporter-like_CS"/>
</dbReference>
<keyword evidence="9 12" id="KW-0472">Membrane</keyword>
<dbReference type="FunFam" id="3.40.50.300:FF:000221">
    <property type="entry name" value="Multidrug ABC transporter ATP-binding protein"/>
    <property type="match status" value="1"/>
</dbReference>
<dbReference type="SUPFAM" id="SSF52540">
    <property type="entry name" value="P-loop containing nucleoside triphosphate hydrolases"/>
    <property type="match status" value="1"/>
</dbReference>
<feature type="compositionally biased region" description="Basic and acidic residues" evidence="11">
    <location>
        <begin position="691"/>
        <end position="705"/>
    </location>
</feature>
<dbReference type="SUPFAM" id="SSF90123">
    <property type="entry name" value="ABC transporter transmembrane region"/>
    <property type="match status" value="1"/>
</dbReference>
<dbReference type="PROSITE" id="PS50893">
    <property type="entry name" value="ABC_TRANSPORTER_2"/>
    <property type="match status" value="1"/>
</dbReference>